<dbReference type="GO" id="GO:0004803">
    <property type="term" value="F:transposase activity"/>
    <property type="evidence" value="ECO:0007669"/>
    <property type="project" value="InterPro"/>
</dbReference>
<dbReference type="SUPFAM" id="SSF46689">
    <property type="entry name" value="Homeodomain-like"/>
    <property type="match status" value="1"/>
</dbReference>
<organism evidence="1 2">
    <name type="scientific">Mesoplasma chauliocola</name>
    <dbReference type="NCBI Taxonomy" id="216427"/>
    <lineage>
        <taxon>Bacteria</taxon>
        <taxon>Bacillati</taxon>
        <taxon>Mycoplasmatota</taxon>
        <taxon>Mollicutes</taxon>
        <taxon>Entomoplasmatales</taxon>
        <taxon>Entomoplasmataceae</taxon>
        <taxon>Mesoplasma</taxon>
    </lineage>
</organism>
<accession>A0A249SNR5</accession>
<dbReference type="GO" id="GO:0006313">
    <property type="term" value="P:DNA transposition"/>
    <property type="evidence" value="ECO:0007669"/>
    <property type="project" value="InterPro"/>
</dbReference>
<evidence type="ECO:0008006" key="3">
    <source>
        <dbReference type="Google" id="ProtNLM"/>
    </source>
</evidence>
<keyword evidence="2" id="KW-1185">Reference proteome</keyword>
<dbReference type="EMBL" id="CP023173">
    <property type="protein sequence ID" value="ASZ09233.1"/>
    <property type="molecule type" value="Genomic_DNA"/>
</dbReference>
<proteinExistence type="predicted"/>
<dbReference type="InterPro" id="IPR002514">
    <property type="entry name" value="Transposase_8"/>
</dbReference>
<protein>
    <recommendedName>
        <fullName evidence="3">Transposase</fullName>
    </recommendedName>
</protein>
<name>A0A249SNR5_9MOLU</name>
<dbReference type="Pfam" id="PF01527">
    <property type="entry name" value="HTH_Tnp_1"/>
    <property type="match status" value="1"/>
</dbReference>
<dbReference type="KEGG" id="mchc:CK556_02620"/>
<dbReference type="GO" id="GO:0003677">
    <property type="term" value="F:DNA binding"/>
    <property type="evidence" value="ECO:0007669"/>
    <property type="project" value="InterPro"/>
</dbReference>
<dbReference type="InterPro" id="IPR009057">
    <property type="entry name" value="Homeodomain-like_sf"/>
</dbReference>
<sequence length="85" mass="10044">MANRKNKKYSAEFRIQILKQIDNGINPKVLSQKNEININTIYSWINSRNEGKLNKPVGRTKENFSSLEEENIFLKKYLAWLKTQN</sequence>
<evidence type="ECO:0000313" key="2">
    <source>
        <dbReference type="Proteomes" id="UP000232229"/>
    </source>
</evidence>
<gene>
    <name evidence="1" type="ORF">CK556_02620</name>
</gene>
<dbReference type="STRING" id="1336232.GCA_000518825_01199"/>
<evidence type="ECO:0000313" key="1">
    <source>
        <dbReference type="EMBL" id="ASZ09233.1"/>
    </source>
</evidence>
<dbReference type="RefSeq" id="WP_027875557.1">
    <property type="nucleotide sequence ID" value="NZ_CP023173.1"/>
</dbReference>
<dbReference type="AlphaFoldDB" id="A0A249SNR5"/>
<reference evidence="1 2" key="1">
    <citation type="submission" date="2017-08" db="EMBL/GenBank/DDBJ databases">
        <title>Complete Genome Sequence of Mesoplasma chauliocola.</title>
        <authorList>
            <person name="Knight T.F.Jr."/>
            <person name="Citino T."/>
        </authorList>
    </citation>
    <scope>NUCLEOTIDE SEQUENCE [LARGE SCALE GENOMIC DNA]</scope>
    <source>
        <strain evidence="1 2">CHPA-2</strain>
    </source>
</reference>
<dbReference type="Proteomes" id="UP000232229">
    <property type="component" value="Chromosome"/>
</dbReference>